<dbReference type="AlphaFoldDB" id="A0A2I0VQA9"/>
<proteinExistence type="predicted"/>
<evidence type="ECO:0000313" key="1">
    <source>
        <dbReference type="EMBL" id="PKU65585.1"/>
    </source>
</evidence>
<evidence type="ECO:0000313" key="2">
    <source>
        <dbReference type="Proteomes" id="UP000233837"/>
    </source>
</evidence>
<reference evidence="1 2" key="1">
    <citation type="journal article" date="2016" name="Sci. Rep.">
        <title>The Dendrobium catenatum Lindl. genome sequence provides insights into polysaccharide synthase, floral development and adaptive evolution.</title>
        <authorList>
            <person name="Zhang G.Q."/>
            <person name="Xu Q."/>
            <person name="Bian C."/>
            <person name="Tsai W.C."/>
            <person name="Yeh C.M."/>
            <person name="Liu K.W."/>
            <person name="Yoshida K."/>
            <person name="Zhang L.S."/>
            <person name="Chang S.B."/>
            <person name="Chen F."/>
            <person name="Shi Y."/>
            <person name="Su Y.Y."/>
            <person name="Zhang Y.Q."/>
            <person name="Chen L.J."/>
            <person name="Yin Y."/>
            <person name="Lin M."/>
            <person name="Huang H."/>
            <person name="Deng H."/>
            <person name="Wang Z.W."/>
            <person name="Zhu S.L."/>
            <person name="Zhao X."/>
            <person name="Deng C."/>
            <person name="Niu S.C."/>
            <person name="Huang J."/>
            <person name="Wang M."/>
            <person name="Liu G.H."/>
            <person name="Yang H.J."/>
            <person name="Xiao X.J."/>
            <person name="Hsiao Y.Y."/>
            <person name="Wu W.L."/>
            <person name="Chen Y.Y."/>
            <person name="Mitsuda N."/>
            <person name="Ohme-Takagi M."/>
            <person name="Luo Y.B."/>
            <person name="Van de Peer Y."/>
            <person name="Liu Z.J."/>
        </authorList>
    </citation>
    <scope>NUCLEOTIDE SEQUENCE [LARGE SCALE GENOMIC DNA]</scope>
    <source>
        <tissue evidence="1">The whole plant</tissue>
    </source>
</reference>
<sequence length="62" mass="7036">MFRFTYKKVIVGVEAYDVILKYSSMTRGERCTGPVGPIGSSWNHQLSQSWWVAYTEVDSAVC</sequence>
<keyword evidence="2" id="KW-1185">Reference proteome</keyword>
<accession>A0A2I0VQA9</accession>
<protein>
    <submittedName>
        <fullName evidence="1">Uncharacterized protein</fullName>
    </submittedName>
</protein>
<dbReference type="EMBL" id="KZ503329">
    <property type="protein sequence ID" value="PKU65585.1"/>
    <property type="molecule type" value="Genomic_DNA"/>
</dbReference>
<gene>
    <name evidence="1" type="ORF">MA16_Dca023203</name>
</gene>
<reference evidence="1 2" key="2">
    <citation type="journal article" date="2017" name="Nature">
        <title>The Apostasia genome and the evolution of orchids.</title>
        <authorList>
            <person name="Zhang G.Q."/>
            <person name="Liu K.W."/>
            <person name="Li Z."/>
            <person name="Lohaus R."/>
            <person name="Hsiao Y.Y."/>
            <person name="Niu S.C."/>
            <person name="Wang J.Y."/>
            <person name="Lin Y.C."/>
            <person name="Xu Q."/>
            <person name="Chen L.J."/>
            <person name="Yoshida K."/>
            <person name="Fujiwara S."/>
            <person name="Wang Z.W."/>
            <person name="Zhang Y.Q."/>
            <person name="Mitsuda N."/>
            <person name="Wang M."/>
            <person name="Liu G.H."/>
            <person name="Pecoraro L."/>
            <person name="Huang H.X."/>
            <person name="Xiao X.J."/>
            <person name="Lin M."/>
            <person name="Wu X.Y."/>
            <person name="Wu W.L."/>
            <person name="Chen Y.Y."/>
            <person name="Chang S.B."/>
            <person name="Sakamoto S."/>
            <person name="Ohme-Takagi M."/>
            <person name="Yagi M."/>
            <person name="Zeng S.J."/>
            <person name="Shen C.Y."/>
            <person name="Yeh C.M."/>
            <person name="Luo Y.B."/>
            <person name="Tsai W.C."/>
            <person name="Van de Peer Y."/>
            <person name="Liu Z.J."/>
        </authorList>
    </citation>
    <scope>NUCLEOTIDE SEQUENCE [LARGE SCALE GENOMIC DNA]</scope>
    <source>
        <tissue evidence="1">The whole plant</tissue>
    </source>
</reference>
<organism evidence="1 2">
    <name type="scientific">Dendrobium catenatum</name>
    <dbReference type="NCBI Taxonomy" id="906689"/>
    <lineage>
        <taxon>Eukaryota</taxon>
        <taxon>Viridiplantae</taxon>
        <taxon>Streptophyta</taxon>
        <taxon>Embryophyta</taxon>
        <taxon>Tracheophyta</taxon>
        <taxon>Spermatophyta</taxon>
        <taxon>Magnoliopsida</taxon>
        <taxon>Liliopsida</taxon>
        <taxon>Asparagales</taxon>
        <taxon>Orchidaceae</taxon>
        <taxon>Epidendroideae</taxon>
        <taxon>Malaxideae</taxon>
        <taxon>Dendrobiinae</taxon>
        <taxon>Dendrobium</taxon>
    </lineage>
</organism>
<dbReference type="Proteomes" id="UP000233837">
    <property type="component" value="Unassembled WGS sequence"/>
</dbReference>
<name>A0A2I0VQA9_9ASPA</name>